<dbReference type="GO" id="GO:0043770">
    <property type="term" value="F:demethylmenaquinone methyltransferase activity"/>
    <property type="evidence" value="ECO:0007669"/>
    <property type="project" value="UniProtKB-EC"/>
</dbReference>
<keyword evidence="2 6" id="KW-0489">Methyltransferase</keyword>
<evidence type="ECO:0000259" key="5">
    <source>
        <dbReference type="Pfam" id="PF08241"/>
    </source>
</evidence>
<dbReference type="SUPFAM" id="SSF53335">
    <property type="entry name" value="S-adenosyl-L-methionine-dependent methyltransferases"/>
    <property type="match status" value="1"/>
</dbReference>
<proteinExistence type="predicted"/>
<dbReference type="PANTHER" id="PTHR44307:SF2">
    <property type="entry name" value="PHOSPHOETHANOLAMINE METHYLTRANSFERASE ISOFORM X1"/>
    <property type="match status" value="1"/>
</dbReference>
<evidence type="ECO:0000256" key="1">
    <source>
        <dbReference type="ARBA" id="ARBA00005189"/>
    </source>
</evidence>
<dbReference type="GO" id="GO:0008757">
    <property type="term" value="F:S-adenosylmethionine-dependent methyltransferase activity"/>
    <property type="evidence" value="ECO:0007669"/>
    <property type="project" value="InterPro"/>
</dbReference>
<dbReference type="Gene3D" id="3.40.50.150">
    <property type="entry name" value="Vaccinia Virus protein VP39"/>
    <property type="match status" value="1"/>
</dbReference>
<name>A0A644TWY7_9ZZZZ</name>
<dbReference type="InterPro" id="IPR013216">
    <property type="entry name" value="Methyltransf_11"/>
</dbReference>
<comment type="caution">
    <text evidence="6">The sequence shown here is derived from an EMBL/GenBank/DDBJ whole genome shotgun (WGS) entry which is preliminary data.</text>
</comment>
<protein>
    <submittedName>
        <fullName evidence="6">Ubiquinone/menaquinone biosynthesis C-methyltransferase UbiE</fullName>
        <ecNumber evidence="6">2.1.1.163</ecNumber>
    </submittedName>
</protein>
<dbReference type="EMBL" id="VSSQ01000051">
    <property type="protein sequence ID" value="MPL70221.1"/>
    <property type="molecule type" value="Genomic_DNA"/>
</dbReference>
<feature type="domain" description="Methyltransferase type 11" evidence="5">
    <location>
        <begin position="52"/>
        <end position="148"/>
    </location>
</feature>
<sequence length="256" mass="29469">MNTENKLIVDFDFQLVINFFAGISSQGPGGEKETLRALSFLDNTSSKIKIADLGCGTGKQTEIIASNIDCEITAVDIAPKMIEGLNKRIKKKNLTNKVKGLVASMCELPFKKNEFDVIWAEGSIYHIGFEKGLKEWKQYLKPNGYMAITECCWLSNQRPKDSSFITENVSEIDMISTKLKIIEDCGYKPIAHFILPEYTWIENYYSIAKPRLQPFLQENNYSLAAKDFVERMEQEIEYYQTNKEYFGYVFFIFKNI</sequence>
<evidence type="ECO:0000313" key="6">
    <source>
        <dbReference type="EMBL" id="MPL70221.1"/>
    </source>
</evidence>
<evidence type="ECO:0000256" key="4">
    <source>
        <dbReference type="ARBA" id="ARBA00025707"/>
    </source>
</evidence>
<dbReference type="CDD" id="cd02440">
    <property type="entry name" value="AdoMet_MTases"/>
    <property type="match status" value="1"/>
</dbReference>
<dbReference type="EC" id="2.1.1.163" evidence="6"/>
<dbReference type="AlphaFoldDB" id="A0A644TWY7"/>
<reference evidence="6" key="1">
    <citation type="submission" date="2019-08" db="EMBL/GenBank/DDBJ databases">
        <authorList>
            <person name="Kucharzyk K."/>
            <person name="Murdoch R.W."/>
            <person name="Higgins S."/>
            <person name="Loffler F."/>
        </authorList>
    </citation>
    <scope>NUCLEOTIDE SEQUENCE</scope>
</reference>
<evidence type="ECO:0000256" key="3">
    <source>
        <dbReference type="ARBA" id="ARBA00022679"/>
    </source>
</evidence>
<organism evidence="6">
    <name type="scientific">bioreactor metagenome</name>
    <dbReference type="NCBI Taxonomy" id="1076179"/>
    <lineage>
        <taxon>unclassified sequences</taxon>
        <taxon>metagenomes</taxon>
        <taxon>ecological metagenomes</taxon>
    </lineage>
</organism>
<accession>A0A644TWY7</accession>
<dbReference type="Pfam" id="PF08241">
    <property type="entry name" value="Methyltransf_11"/>
    <property type="match status" value="1"/>
</dbReference>
<dbReference type="InterPro" id="IPR029063">
    <property type="entry name" value="SAM-dependent_MTases_sf"/>
</dbReference>
<evidence type="ECO:0000256" key="2">
    <source>
        <dbReference type="ARBA" id="ARBA00022603"/>
    </source>
</evidence>
<dbReference type="GO" id="GO:0032259">
    <property type="term" value="P:methylation"/>
    <property type="evidence" value="ECO:0007669"/>
    <property type="project" value="UniProtKB-KW"/>
</dbReference>
<keyword evidence="6" id="KW-0830">Ubiquinone</keyword>
<comment type="pathway">
    <text evidence="4">Phospholipid metabolism.</text>
</comment>
<keyword evidence="3 6" id="KW-0808">Transferase</keyword>
<comment type="pathway">
    <text evidence="1">Lipid metabolism.</text>
</comment>
<gene>
    <name evidence="6" type="primary">ubiE_13</name>
    <name evidence="6" type="ORF">SDC9_15976</name>
</gene>
<dbReference type="PANTHER" id="PTHR44307">
    <property type="entry name" value="PHOSPHOETHANOLAMINE METHYLTRANSFERASE"/>
    <property type="match status" value="1"/>
</dbReference>